<dbReference type="InterPro" id="IPR021874">
    <property type="entry name" value="Phage_Mu_Gp27"/>
</dbReference>
<protein>
    <recommendedName>
        <fullName evidence="3">Mu-like prophage FluMu protein gp27</fullName>
    </recommendedName>
</protein>
<dbReference type="Pfam" id="PF11985">
    <property type="entry name" value="Phage_Mu_Gp27"/>
    <property type="match status" value="1"/>
</dbReference>
<dbReference type="EMBL" id="FMXO01000001">
    <property type="protein sequence ID" value="SDB03827.1"/>
    <property type="molecule type" value="Genomic_DNA"/>
</dbReference>
<keyword evidence="2" id="KW-1185">Reference proteome</keyword>
<dbReference type="AlphaFoldDB" id="A0A1G6A5W0"/>
<proteinExistence type="predicted"/>
<dbReference type="RefSeq" id="WP_092116265.1">
    <property type="nucleotide sequence ID" value="NZ_FMXO01000001.1"/>
</dbReference>
<sequence length="186" mass="20956">MEHKKRQQSSIDRLPEDIREQLQELLRDPRVTQLDATARINAILEEQGQEPLSKSAVNRYAVKMEAVGAKLRQSREVARMWIGRLGAEPQGEVGKLLNEMVRTLAFEAVVEMSEGSEAVEPRMIRDLAVAIEKLEKAASENVKREEEIRKKALEEAGDRVAKLAKKGGLSEETVREIRERIMGVAS</sequence>
<evidence type="ECO:0000313" key="1">
    <source>
        <dbReference type="EMBL" id="SDB03827.1"/>
    </source>
</evidence>
<accession>A0A1G6A5W0</accession>
<gene>
    <name evidence="1" type="ORF">SAMN05660653_00176</name>
</gene>
<reference evidence="1 2" key="1">
    <citation type="submission" date="2016-10" db="EMBL/GenBank/DDBJ databases">
        <authorList>
            <person name="de Groot N.N."/>
        </authorList>
    </citation>
    <scope>NUCLEOTIDE SEQUENCE [LARGE SCALE GENOMIC DNA]</scope>
    <source>
        <strain evidence="1 2">ASO4-2</strain>
    </source>
</reference>
<organism evidence="1 2">
    <name type="scientific">Desulfonatronum thiosulfatophilum</name>
    <dbReference type="NCBI Taxonomy" id="617002"/>
    <lineage>
        <taxon>Bacteria</taxon>
        <taxon>Pseudomonadati</taxon>
        <taxon>Thermodesulfobacteriota</taxon>
        <taxon>Desulfovibrionia</taxon>
        <taxon>Desulfovibrionales</taxon>
        <taxon>Desulfonatronaceae</taxon>
        <taxon>Desulfonatronum</taxon>
    </lineage>
</organism>
<name>A0A1G6A5W0_9BACT</name>
<dbReference type="Proteomes" id="UP000198771">
    <property type="component" value="Unassembled WGS sequence"/>
</dbReference>
<evidence type="ECO:0000313" key="2">
    <source>
        <dbReference type="Proteomes" id="UP000198771"/>
    </source>
</evidence>
<evidence type="ECO:0008006" key="3">
    <source>
        <dbReference type="Google" id="ProtNLM"/>
    </source>
</evidence>
<dbReference type="OrthoDB" id="5465300at2"/>
<dbReference type="STRING" id="617002.SAMN05660653_00176"/>